<dbReference type="EMBL" id="JAGRQH010000003">
    <property type="protein sequence ID" value="MBR0559660.1"/>
    <property type="molecule type" value="Genomic_DNA"/>
</dbReference>
<feature type="domain" description="UvrD-like helicase C-terminal" evidence="14">
    <location>
        <begin position="326"/>
        <end position="596"/>
    </location>
</feature>
<evidence type="ECO:0000259" key="13">
    <source>
        <dbReference type="PROSITE" id="PS51198"/>
    </source>
</evidence>
<organism evidence="15 16">
    <name type="scientific">Neokomagataea anthophila</name>
    <dbReference type="NCBI Taxonomy" id="2826925"/>
    <lineage>
        <taxon>Bacteria</taxon>
        <taxon>Pseudomonadati</taxon>
        <taxon>Pseudomonadota</taxon>
        <taxon>Alphaproteobacteria</taxon>
        <taxon>Acetobacterales</taxon>
        <taxon>Acetobacteraceae</taxon>
        <taxon>Neokomagataea</taxon>
    </lineage>
</organism>
<dbReference type="Pfam" id="PF13361">
    <property type="entry name" value="UvrD_C"/>
    <property type="match status" value="1"/>
</dbReference>
<dbReference type="Gene3D" id="1.10.486.10">
    <property type="entry name" value="PCRA, domain 4"/>
    <property type="match status" value="1"/>
</dbReference>
<evidence type="ECO:0000256" key="3">
    <source>
        <dbReference type="ARBA" id="ARBA00022801"/>
    </source>
</evidence>
<evidence type="ECO:0000256" key="10">
    <source>
        <dbReference type="ARBA" id="ARBA00034923"/>
    </source>
</evidence>
<feature type="binding site" evidence="12">
    <location>
        <begin position="63"/>
        <end position="70"/>
    </location>
    <ligand>
        <name>ATP</name>
        <dbReference type="ChEBI" id="CHEBI:30616"/>
    </ligand>
</feature>
<keyword evidence="4 12" id="KW-0347">Helicase</keyword>
<accession>A0ABS5E6W8</accession>
<dbReference type="SUPFAM" id="SSF52540">
    <property type="entry name" value="P-loop containing nucleoside triphosphate hydrolases"/>
    <property type="match status" value="1"/>
</dbReference>
<keyword evidence="16" id="KW-1185">Reference proteome</keyword>
<dbReference type="InterPro" id="IPR027417">
    <property type="entry name" value="P-loop_NTPase"/>
</dbReference>
<dbReference type="Pfam" id="PF21196">
    <property type="entry name" value="PcrA_UvrD_tudor"/>
    <property type="match status" value="1"/>
</dbReference>
<keyword evidence="6" id="KW-0238">DNA-binding</keyword>
<protein>
    <recommendedName>
        <fullName evidence="9">DNA 3'-5' helicase</fullName>
        <ecNumber evidence="9">5.6.2.4</ecNumber>
    </recommendedName>
    <alternativeName>
        <fullName evidence="10">DNA 3'-5' helicase II</fullName>
    </alternativeName>
</protein>
<keyword evidence="7" id="KW-0413">Isomerase</keyword>
<evidence type="ECO:0000256" key="11">
    <source>
        <dbReference type="ARBA" id="ARBA00048988"/>
    </source>
</evidence>
<reference evidence="15 16" key="1">
    <citation type="submission" date="2021-04" db="EMBL/GenBank/DDBJ databases">
        <title>The complete genome sequence of Neokomagataea sp. TBRC 2177.</title>
        <authorList>
            <person name="Charoenyingcharoen P."/>
            <person name="Yukphan P."/>
        </authorList>
    </citation>
    <scope>NUCLEOTIDE SEQUENCE [LARGE SCALE GENOMIC DNA]</scope>
    <source>
        <strain evidence="15 16">TBRC 2177</strain>
    </source>
</reference>
<dbReference type="Gene3D" id="1.10.10.160">
    <property type="match status" value="1"/>
</dbReference>
<dbReference type="CDD" id="cd17932">
    <property type="entry name" value="DEXQc_UvrD"/>
    <property type="match status" value="1"/>
</dbReference>
<evidence type="ECO:0000256" key="1">
    <source>
        <dbReference type="ARBA" id="ARBA00009922"/>
    </source>
</evidence>
<keyword evidence="2 12" id="KW-0547">Nucleotide-binding</keyword>
<dbReference type="InterPro" id="IPR014017">
    <property type="entry name" value="DNA_helicase_UvrD-like_C"/>
</dbReference>
<comment type="similarity">
    <text evidence="1">Belongs to the helicase family. UvrD subfamily.</text>
</comment>
<evidence type="ECO:0000256" key="6">
    <source>
        <dbReference type="ARBA" id="ARBA00023125"/>
    </source>
</evidence>
<dbReference type="PROSITE" id="PS51217">
    <property type="entry name" value="UVRD_HELICASE_CTER"/>
    <property type="match status" value="1"/>
</dbReference>
<dbReference type="PANTHER" id="PTHR11070:SF2">
    <property type="entry name" value="ATP-DEPENDENT DNA HELICASE SRS2"/>
    <property type="match status" value="1"/>
</dbReference>
<dbReference type="PROSITE" id="PS51198">
    <property type="entry name" value="UVRD_HELICASE_ATP_BIND"/>
    <property type="match status" value="1"/>
</dbReference>
<dbReference type="InterPro" id="IPR013986">
    <property type="entry name" value="DExx_box_DNA_helicase_dom_sf"/>
</dbReference>
<dbReference type="CDD" id="cd18807">
    <property type="entry name" value="SF1_C_UvrD"/>
    <property type="match status" value="1"/>
</dbReference>
<evidence type="ECO:0000256" key="2">
    <source>
        <dbReference type="ARBA" id="ARBA00022741"/>
    </source>
</evidence>
<comment type="catalytic activity">
    <reaction evidence="11">
        <text>ATP + H2O = ADP + phosphate + H(+)</text>
        <dbReference type="Rhea" id="RHEA:13065"/>
        <dbReference type="ChEBI" id="CHEBI:15377"/>
        <dbReference type="ChEBI" id="CHEBI:15378"/>
        <dbReference type="ChEBI" id="CHEBI:30616"/>
        <dbReference type="ChEBI" id="CHEBI:43474"/>
        <dbReference type="ChEBI" id="CHEBI:456216"/>
        <dbReference type="EC" id="5.6.2.4"/>
    </reaction>
</comment>
<evidence type="ECO:0000259" key="14">
    <source>
        <dbReference type="PROSITE" id="PS51217"/>
    </source>
</evidence>
<dbReference type="InterPro" id="IPR000212">
    <property type="entry name" value="DNA_helicase_UvrD/REP"/>
</dbReference>
<evidence type="ECO:0000256" key="9">
    <source>
        <dbReference type="ARBA" id="ARBA00034808"/>
    </source>
</evidence>
<comment type="caution">
    <text evidence="15">The sequence shown here is derived from an EMBL/GenBank/DDBJ whole genome shotgun (WGS) entry which is preliminary data.</text>
</comment>
<dbReference type="EC" id="5.6.2.4" evidence="9"/>
<sequence>MPLWACATIKRHRRISVGHRAITLYIGTVPQDLSSPRPDYLTRLNPEQRRAIETTEGPLLILAGAGTGKTRVLTTRFAHILLTGRAYPRQILAVTFTNKAAREMRERVGVLLGEPAEGLWLGTFHAICARMLRRHAEYVGLKSGFNIIDTDDQIRLLKQIMEPYKIDTKRWPANQLMGIIQRWKDRGLTPDRVGTADDTDFANGHARTIYQAYQERLIALNACDFGDLMLHMVEILRSQPSVLEQYHRMFRYILVDEYQDTNTIQYLWLRLLAKRGDGVSNIACVGDDDQSIYSWRGAEVENILRFERDFPGAEIVRLEQNYRSTEQILAAASGLIAHNDGRLGKTLRSGKEDAAGEKVRIIGASDSEEEASVAAKMIERLRREGHQLSEIAILMRAGFQTRPFEERLLSLGVPYRIVGGLRFYERAEIRDCLAYMRALTQPSDDLAFERIVNTPKRGVGAVALQKLRQHAMSGVGSLQHAVQERLATGILKGKSGLALKELMDAFERAKNALETEGHVVAVEQLLEDAGYLQMWRDDRSIEAPGRLDNIRELLRAIGDFATLEAFLEHVALVMDIENEASEQDRVSLMTIHGAKGLEFDTVFLPGWEEGVFPSQRSLDEGGNNALEEERRLAYVALTRARLRAIVMHAARRRIFANWQSSIPSRFIDEIPARYVQHSGYQAGRGHDTGHDRFAGGASVFASGPLVAQRSSTARPARPSAGALAAARMPAGTSVFHTKFGEGVVLAVDGERLEINFENGGVRRVMANFVEICS</sequence>
<evidence type="ECO:0000313" key="16">
    <source>
        <dbReference type="Proteomes" id="UP000677812"/>
    </source>
</evidence>
<dbReference type="InterPro" id="IPR014016">
    <property type="entry name" value="UvrD-like_ATP-bd"/>
</dbReference>
<proteinExistence type="inferred from homology"/>
<name>A0ABS5E6W8_9PROT</name>
<evidence type="ECO:0000256" key="5">
    <source>
        <dbReference type="ARBA" id="ARBA00022840"/>
    </source>
</evidence>
<evidence type="ECO:0000256" key="7">
    <source>
        <dbReference type="ARBA" id="ARBA00023235"/>
    </source>
</evidence>
<comment type="catalytic activity">
    <reaction evidence="8">
        <text>Couples ATP hydrolysis with the unwinding of duplex DNA by translocating in the 3'-5' direction.</text>
        <dbReference type="EC" id="5.6.2.4"/>
    </reaction>
</comment>
<dbReference type="Gene3D" id="3.40.50.300">
    <property type="entry name" value="P-loop containing nucleotide triphosphate hydrolases"/>
    <property type="match status" value="2"/>
</dbReference>
<evidence type="ECO:0000256" key="4">
    <source>
        <dbReference type="ARBA" id="ARBA00022806"/>
    </source>
</evidence>
<keyword evidence="3 12" id="KW-0378">Hydrolase</keyword>
<gene>
    <name evidence="15" type="ORF">KB213_06275</name>
</gene>
<keyword evidence="5 12" id="KW-0067">ATP-binding</keyword>
<evidence type="ECO:0000313" key="15">
    <source>
        <dbReference type="EMBL" id="MBR0559660.1"/>
    </source>
</evidence>
<evidence type="ECO:0000256" key="12">
    <source>
        <dbReference type="PROSITE-ProRule" id="PRU00560"/>
    </source>
</evidence>
<dbReference type="PANTHER" id="PTHR11070">
    <property type="entry name" value="UVRD / RECB / PCRA DNA HELICASE FAMILY MEMBER"/>
    <property type="match status" value="1"/>
</dbReference>
<evidence type="ECO:0000256" key="8">
    <source>
        <dbReference type="ARBA" id="ARBA00034617"/>
    </source>
</evidence>
<dbReference type="Pfam" id="PF00580">
    <property type="entry name" value="UvrD-helicase"/>
    <property type="match status" value="1"/>
</dbReference>
<feature type="domain" description="UvrD-like helicase ATP-binding" evidence="13">
    <location>
        <begin position="42"/>
        <end position="325"/>
    </location>
</feature>
<dbReference type="Proteomes" id="UP000677812">
    <property type="component" value="Unassembled WGS sequence"/>
</dbReference>